<reference evidence="2" key="1">
    <citation type="submission" date="2022-03" db="EMBL/GenBank/DDBJ databases">
        <authorList>
            <person name="Sayadi A."/>
        </authorList>
    </citation>
    <scope>NUCLEOTIDE SEQUENCE</scope>
</reference>
<comment type="caution">
    <text evidence="2">The sequence shown here is derived from an EMBL/GenBank/DDBJ whole genome shotgun (WGS) entry which is preliminary data.</text>
</comment>
<dbReference type="AlphaFoldDB" id="A0A9P0LYM2"/>
<evidence type="ECO:0000313" key="2">
    <source>
        <dbReference type="EMBL" id="CAH2002390.1"/>
    </source>
</evidence>
<evidence type="ECO:0000313" key="3">
    <source>
        <dbReference type="Proteomes" id="UP001152888"/>
    </source>
</evidence>
<dbReference type="EMBL" id="CAKOFQ010007101">
    <property type="protein sequence ID" value="CAH1990928.1"/>
    <property type="molecule type" value="Genomic_DNA"/>
</dbReference>
<accession>A0A9P0LYM2</accession>
<organism evidence="2 3">
    <name type="scientific">Acanthoscelides obtectus</name>
    <name type="common">Bean weevil</name>
    <name type="synonym">Bruchus obtectus</name>
    <dbReference type="NCBI Taxonomy" id="200917"/>
    <lineage>
        <taxon>Eukaryota</taxon>
        <taxon>Metazoa</taxon>
        <taxon>Ecdysozoa</taxon>
        <taxon>Arthropoda</taxon>
        <taxon>Hexapoda</taxon>
        <taxon>Insecta</taxon>
        <taxon>Pterygota</taxon>
        <taxon>Neoptera</taxon>
        <taxon>Endopterygota</taxon>
        <taxon>Coleoptera</taxon>
        <taxon>Polyphaga</taxon>
        <taxon>Cucujiformia</taxon>
        <taxon>Chrysomeloidea</taxon>
        <taxon>Chrysomelidae</taxon>
        <taxon>Bruchinae</taxon>
        <taxon>Bruchini</taxon>
        <taxon>Acanthoscelides</taxon>
    </lineage>
</organism>
<proteinExistence type="predicted"/>
<protein>
    <submittedName>
        <fullName evidence="2">Uncharacterized protein</fullName>
    </submittedName>
</protein>
<keyword evidence="3" id="KW-1185">Reference proteome</keyword>
<evidence type="ECO:0000313" key="1">
    <source>
        <dbReference type="EMBL" id="CAH1990928.1"/>
    </source>
</evidence>
<gene>
    <name evidence="1" type="ORF">ACAOBT_LOCUS19960</name>
    <name evidence="2" type="ORF">ACAOBT_LOCUS26763</name>
</gene>
<dbReference type="EMBL" id="CAKOFQ010007492">
    <property type="protein sequence ID" value="CAH2002390.1"/>
    <property type="molecule type" value="Genomic_DNA"/>
</dbReference>
<dbReference type="Proteomes" id="UP001152888">
    <property type="component" value="Unassembled WGS sequence"/>
</dbReference>
<name>A0A9P0LYM2_ACAOB</name>
<sequence length="30" mass="3414">MECHKMFLVVYSCFAKVQLMTSSETATKSI</sequence>